<protein>
    <submittedName>
        <fullName evidence="3">Major tail protein extension</fullName>
    </submittedName>
</protein>
<proteinExistence type="predicted"/>
<feature type="domain" description="Phage tail tube protein N-terminal" evidence="1">
    <location>
        <begin position="1"/>
        <end position="217"/>
    </location>
</feature>
<reference evidence="4" key="1">
    <citation type="journal article" date="2018" name="Mol. Biol. Evol.">
        <title>Rates of Mutation and Recombination in Siphoviridae Phage Genome Evolution over Three Decades.</title>
        <authorList>
            <person name="Kupczok A."/>
            <person name="Neve H."/>
            <person name="Huang K.D."/>
            <person name="Hoeppner M.P."/>
            <person name="Heller K.J."/>
            <person name="Franz C.M.A.P."/>
            <person name="Dagan T."/>
        </authorList>
    </citation>
    <scope>NUCLEOTIDE SEQUENCE [LARGE SCALE GENOMIC DNA]</scope>
</reference>
<evidence type="ECO:0000313" key="4">
    <source>
        <dbReference type="Proteomes" id="UP000241351"/>
    </source>
</evidence>
<evidence type="ECO:0000259" key="1">
    <source>
        <dbReference type="Pfam" id="PF06488"/>
    </source>
</evidence>
<evidence type="ECO:0000259" key="2">
    <source>
        <dbReference type="Pfam" id="PF20608"/>
    </source>
</evidence>
<accession>A0A2K8IHF9</accession>
<dbReference type="Proteomes" id="UP000241351">
    <property type="component" value="Segment"/>
</dbReference>
<dbReference type="InterPro" id="IPR046763">
    <property type="entry name" value="Phage_tube_C"/>
</dbReference>
<evidence type="ECO:0000313" key="3">
    <source>
        <dbReference type="EMBL" id="ATE83014.1"/>
    </source>
</evidence>
<feature type="domain" description="Phage tail tube protein C-terminal" evidence="2">
    <location>
        <begin position="220"/>
        <end position="300"/>
    </location>
</feature>
<dbReference type="EMBL" id="MF775675">
    <property type="protein sequence ID" value="ATE83014.1"/>
    <property type="molecule type" value="Genomic_DNA"/>
</dbReference>
<dbReference type="Pfam" id="PF06488">
    <property type="entry name" value="L_lac_phage_MSP"/>
    <property type="match status" value="1"/>
</dbReference>
<sequence>MKLDYNSREIFFGNEALIVADMSKGSNGKPVFANHKIVTGLVSVGSMEDQAETNSYPADDVPDHGVKKGATLLQGEMVFIQTDQALKEDILGQQRTANGLGWSPTGNWKTKCVQYLIKGRKRDKVTGEFIDGYRVVVYPNLRPTAEATKESETDSVDGVDPIQWTLAVQATDSDIYLNGDKKVPAIEYEIWGEQAKDFVKKMESGLFIMQPDTVLAGEVTLVAPTLANVQTKTKGHNDGTIVLPATLKDSKGQDVKVSAVIKDVKGNVATNNELAPNVYIATFSAEGYKDVSTGVAVTDNPEGPDGANHVAFAYSADGKDRLMTVYPNLNLLDGTDFKNYTPKIEKYLTIVKKDGGVLNKPYISASYSNPEPNSWVDVISWGFDKEHFKPSTTYTFSFYVKGKGTIRTHIHPSLIDTSANGLADGKAIRPAPDGAYDWNLTNEWVRHTYTFTTKSSITEGQYVLFRLFTGNSADICLPKIEEGSIATPWMPSFSEVTAEDYPSYIGTYTDNDSNTQSTDPGKYTWKKVVE</sequence>
<dbReference type="Gene3D" id="2.60.120.260">
    <property type="entry name" value="Galactose-binding domain-like"/>
    <property type="match status" value="1"/>
</dbReference>
<organism evidence="3 4">
    <name type="scientific">Lactococcus phage LP9206c</name>
    <dbReference type="NCBI Taxonomy" id="2027249"/>
    <lineage>
        <taxon>Viruses</taxon>
        <taxon>Duplodnaviria</taxon>
        <taxon>Heunggongvirae</taxon>
        <taxon>Uroviricota</taxon>
        <taxon>Caudoviricetes</taxon>
        <taxon>Skunavirus</taxon>
        <taxon>Skunavirus LP9207</taxon>
    </lineage>
</organism>
<dbReference type="Pfam" id="PF20608">
    <property type="entry name" value="Phage_tube_C"/>
    <property type="match status" value="1"/>
</dbReference>
<name>A0A2K8IHF9_9CAUD</name>
<gene>
    <name evidence="3" type="ORF">LP9206c_13</name>
</gene>
<dbReference type="InterPro" id="IPR046764">
    <property type="entry name" value="L_lac_phage_MSP_N"/>
</dbReference>